<proteinExistence type="inferred from homology"/>
<evidence type="ECO:0000256" key="2">
    <source>
        <dbReference type="ARBA" id="ARBA00022741"/>
    </source>
</evidence>
<evidence type="ECO:0000256" key="1">
    <source>
        <dbReference type="ARBA" id="ARBA00022636"/>
    </source>
</evidence>
<dbReference type="GO" id="GO:0035438">
    <property type="term" value="F:cyclic-di-GMP binding"/>
    <property type="evidence" value="ECO:0007669"/>
    <property type="project" value="UniProtKB-UniRule"/>
</dbReference>
<comment type="similarity">
    <text evidence="4">Belongs to the YcgR family.</text>
</comment>
<dbReference type="STRING" id="709839.TSA66_17235"/>
<dbReference type="Pfam" id="PF07238">
    <property type="entry name" value="PilZ"/>
    <property type="match status" value="1"/>
</dbReference>
<dbReference type="Gene3D" id="2.30.110.10">
    <property type="entry name" value="Electron Transport, Fmn-binding Protein, Chain A"/>
    <property type="match status" value="1"/>
</dbReference>
<dbReference type="AlphaFoldDB" id="A0A0C1Y537"/>
<keyword evidence="7" id="KW-0282">Flagellum</keyword>
<evidence type="ECO:0000259" key="5">
    <source>
        <dbReference type="Pfam" id="PF07238"/>
    </source>
</evidence>
<comment type="subcellular location">
    <subcellularLocation>
        <location evidence="4">Bacterial flagellum basal body</location>
    </subcellularLocation>
</comment>
<sequence length="259" mass="28957">MLNENQMTSEFDDDSQDLSRYQVYSRREIVSLLRAVSTRNQLVRMQANNGADAVITSILEVDDANDTVIIDRAQSALTNERILESDEVAFETVLENIRILFFASNVYSCVHDGRPALSMAIPESLIRLQRREYYRVSTPVAHPVRCTFTIPSETGEISDTITVPLHNISAGGLAVVDEKKQIPATLGIVYDKCRIELPGGAIETRLELMNIHDLKLTNGKTTRRLGFMFVNIPNAALAAVQRYITKLEREQNARATGMA</sequence>
<dbReference type="InterPro" id="IPR009875">
    <property type="entry name" value="PilZ_domain"/>
</dbReference>
<name>A0A0C1Y537_9BURK</name>
<keyword evidence="2 4" id="KW-0547">Nucleotide-binding</keyword>
<feature type="domain" description="PilZ" evidence="5">
    <location>
        <begin position="129"/>
        <end position="245"/>
    </location>
</feature>
<evidence type="ECO:0000313" key="8">
    <source>
        <dbReference type="Proteomes" id="UP000031572"/>
    </source>
</evidence>
<dbReference type="InterPro" id="IPR023787">
    <property type="entry name" value="T3SS_YcgR"/>
</dbReference>
<dbReference type="InterPro" id="IPR012349">
    <property type="entry name" value="Split_barrel_FMN-bd"/>
</dbReference>
<reference evidence="7 8" key="1">
    <citation type="submission" date="2014-12" db="EMBL/GenBank/DDBJ databases">
        <title>Denitrispirillum autotrophicum gen. nov., sp. nov., Denitrifying, Facultatively Autotrophic Bacteria Isolated from Rice Paddy Soil.</title>
        <authorList>
            <person name="Ishii S."/>
            <person name="Ashida N."/>
            <person name="Ohno H."/>
            <person name="Otsuka S."/>
            <person name="Yokota A."/>
            <person name="Senoo K."/>
        </authorList>
    </citation>
    <scope>NUCLEOTIDE SEQUENCE [LARGE SCALE GENOMIC DNA]</scope>
    <source>
        <strain evidence="7 8">TSA66</strain>
    </source>
</reference>
<dbReference type="GO" id="GO:0071973">
    <property type="term" value="P:bacterial-type flagellum-dependent cell motility"/>
    <property type="evidence" value="ECO:0007669"/>
    <property type="project" value="UniProtKB-UniRule"/>
</dbReference>
<dbReference type="Proteomes" id="UP000031572">
    <property type="component" value="Unassembled WGS sequence"/>
</dbReference>
<keyword evidence="1 4" id="KW-0973">c-di-GMP</keyword>
<organism evidence="7 8">
    <name type="scientific">Noviherbaspirillum autotrophicum</name>
    <dbReference type="NCBI Taxonomy" id="709839"/>
    <lineage>
        <taxon>Bacteria</taxon>
        <taxon>Pseudomonadati</taxon>
        <taxon>Pseudomonadota</taxon>
        <taxon>Betaproteobacteria</taxon>
        <taxon>Burkholderiales</taxon>
        <taxon>Oxalobacteraceae</taxon>
        <taxon>Noviherbaspirillum</taxon>
    </lineage>
</organism>
<dbReference type="InterPro" id="IPR009926">
    <property type="entry name" value="T3SS_YcgR_PilZN"/>
</dbReference>
<dbReference type="Pfam" id="PF07317">
    <property type="entry name" value="PilZN"/>
    <property type="match status" value="1"/>
</dbReference>
<comment type="subunit">
    <text evidence="4">Monomer. Interacts with the flagellar basal bodies.</text>
</comment>
<comment type="caution">
    <text evidence="7">The sequence shown here is derived from an EMBL/GenBank/DDBJ whole genome shotgun (WGS) entry which is preliminary data.</text>
</comment>
<dbReference type="HAMAP" id="MF_01457">
    <property type="entry name" value="YcgR"/>
    <property type="match status" value="1"/>
</dbReference>
<keyword evidence="7" id="KW-0966">Cell projection</keyword>
<dbReference type="GO" id="GO:0009425">
    <property type="term" value="C:bacterial-type flagellum basal body"/>
    <property type="evidence" value="ECO:0007669"/>
    <property type="project" value="UniProtKB-SubCell"/>
</dbReference>
<dbReference type="EMBL" id="JWJG01000028">
    <property type="protein sequence ID" value="KIF82143.1"/>
    <property type="molecule type" value="Genomic_DNA"/>
</dbReference>
<evidence type="ECO:0000313" key="7">
    <source>
        <dbReference type="EMBL" id="KIF82143.1"/>
    </source>
</evidence>
<keyword evidence="3 4" id="KW-0975">Bacterial flagellum</keyword>
<dbReference type="GO" id="GO:0071945">
    <property type="term" value="P:regulation of bacterial-type flagellum-dependent cell motility by regulation of motor speed"/>
    <property type="evidence" value="ECO:0007669"/>
    <property type="project" value="UniProtKB-UniRule"/>
</dbReference>
<protein>
    <recommendedName>
        <fullName evidence="4">Flagellar brake protein YcgR</fullName>
    </recommendedName>
    <alternativeName>
        <fullName evidence="4">Cyclic di-GMP binding protein YcgR</fullName>
    </alternativeName>
</protein>
<keyword evidence="7" id="KW-0969">Cilium</keyword>
<keyword evidence="8" id="KW-1185">Reference proteome</keyword>
<feature type="domain" description="Type III secretion system flagellar brake protein YcgR PilZN" evidence="6">
    <location>
        <begin position="21"/>
        <end position="127"/>
    </location>
</feature>
<accession>A0A0C1Y537</accession>
<dbReference type="Gene3D" id="2.40.10.220">
    <property type="entry name" value="predicted glycosyltransferase like domains"/>
    <property type="match status" value="1"/>
</dbReference>
<evidence type="ECO:0000256" key="4">
    <source>
        <dbReference type="HAMAP-Rule" id="MF_01457"/>
    </source>
</evidence>
<evidence type="ECO:0000259" key="6">
    <source>
        <dbReference type="Pfam" id="PF07317"/>
    </source>
</evidence>
<evidence type="ECO:0000256" key="3">
    <source>
        <dbReference type="ARBA" id="ARBA00023143"/>
    </source>
</evidence>
<gene>
    <name evidence="4" type="primary">ycgR</name>
    <name evidence="7" type="ORF">TSA66_17235</name>
</gene>
<comment type="function">
    <text evidence="4">Acts as a flagellar brake, regulating swimming and swarming in a bis-(3'-5') cyclic diguanylic acid (c-di-GMP)-dependent manner. Binds 1 c-di-GMP dimer per subunit. Increasing levels of c-di-GMP lead to decreased motility.</text>
</comment>